<proteinExistence type="predicted"/>
<accession>A0A1A8XS33</accession>
<gene>
    <name evidence="1" type="ORF">PROAA_250003</name>
</gene>
<sequence length="74" mass="8403">MHNLARRMYPGVCPAGGYHLNWYAGNPAQRRLQGVLYCISVRLFLPAMESAPVIFDAEGNSHPVRLSKYIKRRS</sequence>
<organism evidence="1 2">
    <name type="scientific">Candidatus Propionivibrio aalborgensis</name>
    <dbReference type="NCBI Taxonomy" id="1860101"/>
    <lineage>
        <taxon>Bacteria</taxon>
        <taxon>Pseudomonadati</taxon>
        <taxon>Pseudomonadota</taxon>
        <taxon>Betaproteobacteria</taxon>
        <taxon>Rhodocyclales</taxon>
        <taxon>Rhodocyclaceae</taxon>
        <taxon>Propionivibrio</taxon>
    </lineage>
</organism>
<name>A0A1A8XS33_9RHOO</name>
<evidence type="ECO:0000313" key="1">
    <source>
        <dbReference type="EMBL" id="SBT07924.1"/>
    </source>
</evidence>
<evidence type="ECO:0000313" key="2">
    <source>
        <dbReference type="Proteomes" id="UP000199600"/>
    </source>
</evidence>
<dbReference type="AlphaFoldDB" id="A0A1A8XS33"/>
<protein>
    <submittedName>
        <fullName evidence="1">Uncharacterized protein</fullName>
    </submittedName>
</protein>
<dbReference type="EMBL" id="FLQY01000168">
    <property type="protein sequence ID" value="SBT07924.1"/>
    <property type="molecule type" value="Genomic_DNA"/>
</dbReference>
<keyword evidence="2" id="KW-1185">Reference proteome</keyword>
<dbReference type="Proteomes" id="UP000199600">
    <property type="component" value="Unassembled WGS sequence"/>
</dbReference>
<reference evidence="1 2" key="1">
    <citation type="submission" date="2016-06" db="EMBL/GenBank/DDBJ databases">
        <authorList>
            <person name="Kjaerup R.B."/>
            <person name="Dalgaard T.S."/>
            <person name="Juul-Madsen H.R."/>
        </authorList>
    </citation>
    <scope>NUCLEOTIDE SEQUENCE [LARGE SCALE GENOMIC DNA]</scope>
    <source>
        <strain evidence="1">2</strain>
    </source>
</reference>